<dbReference type="SMART" id="SM00849">
    <property type="entry name" value="Lactamase_B"/>
    <property type="match status" value="1"/>
</dbReference>
<evidence type="ECO:0000256" key="4">
    <source>
        <dbReference type="ARBA" id="ARBA00022833"/>
    </source>
</evidence>
<feature type="domain" description="Metallo-beta-lactamase" evidence="7">
    <location>
        <begin position="25"/>
        <end position="234"/>
    </location>
</feature>
<dbReference type="InterPro" id="IPR041636">
    <property type="entry name" value="RNase_J_C"/>
</dbReference>
<dbReference type="PANTHER" id="PTHR43694">
    <property type="entry name" value="RIBONUCLEASE J"/>
    <property type="match status" value="1"/>
</dbReference>
<dbReference type="SUPFAM" id="SSF56281">
    <property type="entry name" value="Metallo-hydrolase/oxidoreductase"/>
    <property type="match status" value="1"/>
</dbReference>
<evidence type="ECO:0000256" key="1">
    <source>
        <dbReference type="ARBA" id="ARBA00022722"/>
    </source>
</evidence>
<dbReference type="AlphaFoldDB" id="A0A2W2ALE2"/>
<evidence type="ECO:0000256" key="6">
    <source>
        <dbReference type="ARBA" id="ARBA00022884"/>
    </source>
</evidence>
<evidence type="ECO:0000256" key="3">
    <source>
        <dbReference type="ARBA" id="ARBA00022801"/>
    </source>
</evidence>
<evidence type="ECO:0000259" key="7">
    <source>
        <dbReference type="SMART" id="SM00849"/>
    </source>
</evidence>
<proteinExistence type="predicted"/>
<dbReference type="GO" id="GO:0046872">
    <property type="term" value="F:metal ion binding"/>
    <property type="evidence" value="ECO:0007669"/>
    <property type="project" value="UniProtKB-KW"/>
</dbReference>
<dbReference type="InterPro" id="IPR055132">
    <property type="entry name" value="RNase_J_b_CASP"/>
</dbReference>
<dbReference type="Pfam" id="PF07521">
    <property type="entry name" value="RMMBL"/>
    <property type="match status" value="1"/>
</dbReference>
<keyword evidence="9" id="KW-1185">Reference proteome</keyword>
<organism evidence="8 9">
    <name type="scientific">Aestuariivirga litoralis</name>
    <dbReference type="NCBI Taxonomy" id="2650924"/>
    <lineage>
        <taxon>Bacteria</taxon>
        <taxon>Pseudomonadati</taxon>
        <taxon>Pseudomonadota</taxon>
        <taxon>Alphaproteobacteria</taxon>
        <taxon>Hyphomicrobiales</taxon>
        <taxon>Aestuariivirgaceae</taxon>
        <taxon>Aestuariivirga</taxon>
    </lineage>
</organism>
<keyword evidence="2" id="KW-0479">Metal-binding</keyword>
<dbReference type="EMBL" id="QKVK01000006">
    <property type="protein sequence ID" value="PZF76375.1"/>
    <property type="molecule type" value="Genomic_DNA"/>
</dbReference>
<dbReference type="RefSeq" id="WP_111199212.1">
    <property type="nucleotide sequence ID" value="NZ_QKVK01000006.1"/>
</dbReference>
<dbReference type="Pfam" id="PF22505">
    <property type="entry name" value="RNase_J_b_CASP"/>
    <property type="match status" value="1"/>
</dbReference>
<keyword evidence="4" id="KW-0862">Zinc</keyword>
<keyword evidence="3 8" id="KW-0378">Hydrolase</keyword>
<reference evidence="9" key="1">
    <citation type="submission" date="2018-06" db="EMBL/GenBank/DDBJ databases">
        <title>Aestuariibacter litoralis strain KCTC 52945T.</title>
        <authorList>
            <person name="Li X."/>
            <person name="Salam N."/>
            <person name="Li J.-L."/>
            <person name="Chen Y.-M."/>
            <person name="Yang Z.-W."/>
            <person name="Zhang L.-Y."/>
            <person name="Han M.-X."/>
            <person name="Xiao M."/>
            <person name="Li W.-J."/>
        </authorList>
    </citation>
    <scope>NUCLEOTIDE SEQUENCE [LARGE SCALE GENOMIC DNA]</scope>
    <source>
        <strain evidence="9">KCTC 52945</strain>
    </source>
</reference>
<evidence type="ECO:0000313" key="8">
    <source>
        <dbReference type="EMBL" id="PZF76375.1"/>
    </source>
</evidence>
<dbReference type="InterPro" id="IPR042173">
    <property type="entry name" value="RNase_J_2"/>
</dbReference>
<protein>
    <submittedName>
        <fullName evidence="8">MBL fold metallo-hydrolase</fullName>
    </submittedName>
</protein>
<keyword evidence="5" id="KW-0269">Exonuclease</keyword>
<dbReference type="InterPro" id="IPR001279">
    <property type="entry name" value="Metallo-B-lactamas"/>
</dbReference>
<comment type="caution">
    <text evidence="8">The sequence shown here is derived from an EMBL/GenBank/DDBJ whole genome shotgun (WGS) entry which is preliminary data.</text>
</comment>
<dbReference type="InterPro" id="IPR011108">
    <property type="entry name" value="RMMBL"/>
</dbReference>
<name>A0A2W2ALE2_9HYPH</name>
<accession>A0A2W2ALE2</accession>
<keyword evidence="6" id="KW-0694">RNA-binding</keyword>
<dbReference type="Gene3D" id="3.40.50.10710">
    <property type="entry name" value="Metallo-hydrolase/oxidoreductase"/>
    <property type="match status" value="1"/>
</dbReference>
<evidence type="ECO:0000256" key="2">
    <source>
        <dbReference type="ARBA" id="ARBA00022723"/>
    </source>
</evidence>
<dbReference type="InterPro" id="IPR036866">
    <property type="entry name" value="RibonucZ/Hydroxyglut_hydro"/>
</dbReference>
<dbReference type="Gene3D" id="3.10.20.580">
    <property type="match status" value="1"/>
</dbReference>
<dbReference type="PANTHER" id="PTHR43694:SF1">
    <property type="entry name" value="RIBONUCLEASE J"/>
    <property type="match status" value="1"/>
</dbReference>
<keyword evidence="1" id="KW-0540">Nuclease</keyword>
<sequence length="555" mass="60586">MNARRRAQLPTELVFLPLGGTGEIGMNCYAYGHGPADDRHWIMVDLGVKFGEETDPGIDVVLPDVGFITAEKSRLHGLILTHAHEDHLGAVAWLWPQLQCPVYCTPFAAQILALKLKEAGLDEEVPVKVMPVGSKFKLGPFGLELISVTHSIPEPTALLIETDKGTVLHSGDWKIDRTPVLGQGMDEKRLREIGAKGVDVLVCDSTNVLREGHSPSEKDVAERITEIVKVATGRVAITTFASHLDRIATAIRAARATGREVVIAGRAMRNTIEAARLCGMLNDSGRLLDQEEFGYLPPDKVMLLCTGSQGEPRAAIARIAEDQHPHVALEPGDLVIFSSKTIPGNEKEVSRVLNNLARLDIDMVTGDDDLVHSSGHPRQGELALLYDWVKPKALIPMHGEPRHLRAHRIFAEEQGIRDVLIPRDGTIMRLCPGPLENIDEAPFGRLHVDGRLIVPSEDGPAKQRRKLAFVGIVFVSVVIDAKAELAADIELITDGVPAGLEGDLLEVAEKAFDSTPKPRRKDVNQLAETIRTAVRRAADLTWGKKPIVKVSVARV</sequence>
<dbReference type="Pfam" id="PF12706">
    <property type="entry name" value="Lactamase_B_2"/>
    <property type="match status" value="1"/>
</dbReference>
<dbReference type="GO" id="GO:0004527">
    <property type="term" value="F:exonuclease activity"/>
    <property type="evidence" value="ECO:0007669"/>
    <property type="project" value="UniProtKB-KW"/>
</dbReference>
<evidence type="ECO:0000256" key="5">
    <source>
        <dbReference type="ARBA" id="ARBA00022839"/>
    </source>
</evidence>
<dbReference type="Pfam" id="PF17770">
    <property type="entry name" value="RNase_J_C"/>
    <property type="match status" value="1"/>
</dbReference>
<dbReference type="CDD" id="cd07714">
    <property type="entry name" value="RNaseJ_MBL-fold"/>
    <property type="match status" value="1"/>
</dbReference>
<evidence type="ECO:0000313" key="9">
    <source>
        <dbReference type="Proteomes" id="UP000248795"/>
    </source>
</evidence>
<dbReference type="Gene3D" id="3.60.15.10">
    <property type="entry name" value="Ribonuclease Z/Hydroxyacylglutathione hydrolase-like"/>
    <property type="match status" value="1"/>
</dbReference>
<dbReference type="GO" id="GO:0003723">
    <property type="term" value="F:RNA binding"/>
    <property type="evidence" value="ECO:0007669"/>
    <property type="project" value="UniProtKB-KW"/>
</dbReference>
<gene>
    <name evidence="8" type="ORF">DK847_14450</name>
</gene>
<dbReference type="Proteomes" id="UP000248795">
    <property type="component" value="Unassembled WGS sequence"/>
</dbReference>